<sequence>MRNLVILMLLVVVMVGVAWAYPSNLPASVTAVDCPTYPFYPCRVPAHPPQPANPAGVKCYNYPYYAC</sequence>
<accession>A0A8J5THB6</accession>
<keyword evidence="3" id="KW-1185">Reference proteome</keyword>
<evidence type="ECO:0000256" key="1">
    <source>
        <dbReference type="SAM" id="SignalP"/>
    </source>
</evidence>
<evidence type="ECO:0000313" key="3">
    <source>
        <dbReference type="Proteomes" id="UP000747542"/>
    </source>
</evidence>
<dbReference type="Proteomes" id="UP000747542">
    <property type="component" value="Unassembled WGS sequence"/>
</dbReference>
<feature type="chain" id="PRO_5035229528" evidence="1">
    <location>
        <begin position="21"/>
        <end position="67"/>
    </location>
</feature>
<evidence type="ECO:0000313" key="2">
    <source>
        <dbReference type="EMBL" id="KAG7172307.1"/>
    </source>
</evidence>
<organism evidence="2 3">
    <name type="scientific">Homarus americanus</name>
    <name type="common">American lobster</name>
    <dbReference type="NCBI Taxonomy" id="6706"/>
    <lineage>
        <taxon>Eukaryota</taxon>
        <taxon>Metazoa</taxon>
        <taxon>Ecdysozoa</taxon>
        <taxon>Arthropoda</taxon>
        <taxon>Crustacea</taxon>
        <taxon>Multicrustacea</taxon>
        <taxon>Malacostraca</taxon>
        <taxon>Eumalacostraca</taxon>
        <taxon>Eucarida</taxon>
        <taxon>Decapoda</taxon>
        <taxon>Pleocyemata</taxon>
        <taxon>Astacidea</taxon>
        <taxon>Nephropoidea</taxon>
        <taxon>Nephropidae</taxon>
        <taxon>Homarus</taxon>
    </lineage>
</organism>
<dbReference type="EMBL" id="JAHLQT010011563">
    <property type="protein sequence ID" value="KAG7172307.1"/>
    <property type="molecule type" value="Genomic_DNA"/>
</dbReference>
<name>A0A8J5THB6_HOMAM</name>
<reference evidence="2" key="1">
    <citation type="journal article" date="2021" name="Sci. Adv.">
        <title>The American lobster genome reveals insights on longevity, neural, and immune adaptations.</title>
        <authorList>
            <person name="Polinski J.M."/>
            <person name="Zimin A.V."/>
            <person name="Clark K.F."/>
            <person name="Kohn A.B."/>
            <person name="Sadowski N."/>
            <person name="Timp W."/>
            <person name="Ptitsyn A."/>
            <person name="Khanna P."/>
            <person name="Romanova D.Y."/>
            <person name="Williams P."/>
            <person name="Greenwood S.J."/>
            <person name="Moroz L.L."/>
            <person name="Walt D.R."/>
            <person name="Bodnar A.G."/>
        </authorList>
    </citation>
    <scope>NUCLEOTIDE SEQUENCE</scope>
    <source>
        <strain evidence="2">GMGI-L3</strain>
    </source>
</reference>
<gene>
    <name evidence="2" type="ORF">Hamer_G009669</name>
</gene>
<protein>
    <submittedName>
        <fullName evidence="2">Uncharacterized protein</fullName>
    </submittedName>
</protein>
<feature type="signal peptide" evidence="1">
    <location>
        <begin position="1"/>
        <end position="20"/>
    </location>
</feature>
<proteinExistence type="predicted"/>
<dbReference type="AlphaFoldDB" id="A0A8J5THB6"/>
<comment type="caution">
    <text evidence="2">The sequence shown here is derived from an EMBL/GenBank/DDBJ whole genome shotgun (WGS) entry which is preliminary data.</text>
</comment>
<keyword evidence="1" id="KW-0732">Signal</keyword>